<name>A0A516KR82_9CAUD</name>
<proteinExistence type="predicted"/>
<evidence type="ECO:0000313" key="2">
    <source>
        <dbReference type="Proteomes" id="UP000317704"/>
    </source>
</evidence>
<accession>A0A516KR82</accession>
<dbReference type="KEGG" id="vg:65121684"/>
<keyword evidence="2" id="KW-1185">Reference proteome</keyword>
<protein>
    <submittedName>
        <fullName evidence="1">Uncharacterized protein</fullName>
    </submittedName>
</protein>
<dbReference type="Proteomes" id="UP000317704">
    <property type="component" value="Segment"/>
</dbReference>
<dbReference type="EMBL" id="MN062704">
    <property type="protein sequence ID" value="QDP44200.1"/>
    <property type="molecule type" value="Genomic_DNA"/>
</dbReference>
<gene>
    <name evidence="1" type="primary">84</name>
    <name evidence="1" type="ORF">SEA_JUJU_84</name>
</gene>
<sequence length="81" mass="9024">MTQPSPVFAVGHRVVCARAPKDFIEPEWLIGNAGKVVEIHSPDDYVDTLTICVELTHPNGHPHHHVGDRLLFAADELEYVD</sequence>
<evidence type="ECO:0000313" key="1">
    <source>
        <dbReference type="EMBL" id="QDP44200.1"/>
    </source>
</evidence>
<dbReference type="RefSeq" id="YP_010103785.1">
    <property type="nucleotide sequence ID" value="NC_055811.1"/>
</dbReference>
<reference evidence="1 2" key="1">
    <citation type="submission" date="2019-06" db="EMBL/GenBank/DDBJ databases">
        <authorList>
            <person name="English H.B."/>
            <person name="Fox B.C."/>
            <person name="Houston B.M."/>
            <person name="Koller H.E."/>
            <person name="Salsman M.A."/>
            <person name="Teasley B.R."/>
            <person name="Vandoros E."/>
            <person name="Korey C.A."/>
            <person name="Tolsma S."/>
            <person name="Caruso S.M."/>
            <person name="Garlena R.A."/>
            <person name="Russell D.A."/>
            <person name="Pope W.H."/>
            <person name="Jacobs-Se D."/>
            <person name="Hatfull G.F."/>
        </authorList>
    </citation>
    <scope>NUCLEOTIDE SEQUENCE [LARGE SCALE GENOMIC DNA]</scope>
</reference>
<organism evidence="1 2">
    <name type="scientific">Gordonia phage JuJu</name>
    <dbReference type="NCBI Taxonomy" id="2590929"/>
    <lineage>
        <taxon>Viruses</taxon>
        <taxon>Duplodnaviria</taxon>
        <taxon>Heunggongvirae</taxon>
        <taxon>Uroviricota</taxon>
        <taxon>Caudoviricetes</taxon>
        <taxon>Jujuvirus</taxon>
        <taxon>Jujuvirus juju</taxon>
    </lineage>
</organism>
<dbReference type="GeneID" id="65121684"/>